<evidence type="ECO:0000313" key="2">
    <source>
        <dbReference type="Proteomes" id="UP000263642"/>
    </source>
</evidence>
<name>A0A3D3RD77_9PLAN</name>
<protein>
    <submittedName>
        <fullName evidence="1">Uncharacterized protein</fullName>
    </submittedName>
</protein>
<dbReference type="AlphaFoldDB" id="A0A3D3RD77"/>
<dbReference type="EMBL" id="DQAY01000177">
    <property type="protein sequence ID" value="HCO26795.1"/>
    <property type="molecule type" value="Genomic_DNA"/>
</dbReference>
<dbReference type="Proteomes" id="UP000263642">
    <property type="component" value="Unassembled WGS sequence"/>
</dbReference>
<proteinExistence type="predicted"/>
<organism evidence="1 2">
    <name type="scientific">Gimesia maris</name>
    <dbReference type="NCBI Taxonomy" id="122"/>
    <lineage>
        <taxon>Bacteria</taxon>
        <taxon>Pseudomonadati</taxon>
        <taxon>Planctomycetota</taxon>
        <taxon>Planctomycetia</taxon>
        <taxon>Planctomycetales</taxon>
        <taxon>Planctomycetaceae</taxon>
        <taxon>Gimesia</taxon>
    </lineage>
</organism>
<comment type="caution">
    <text evidence="1">The sequence shown here is derived from an EMBL/GenBank/DDBJ whole genome shotgun (WGS) entry which is preliminary data.</text>
</comment>
<accession>A0A3D3RD77</accession>
<sequence>MKLLESCNPSVARILFLSLILGLNGCGTEQKEKGAGAVEKPDSSPETPIDLSQMEWNDELAKYRGKPVSLVGTAQSSKASTRVNGVEIWSKEGYIWPDDVVGQTVKVVGILDYHNFDQERKRIKELESRVGKIQHRGFPEGVAGTYVIRGQYWCLQADVLPHTKRLFETDPLSDQQHKAVWGESLPANE</sequence>
<reference evidence="1 2" key="1">
    <citation type="journal article" date="2018" name="Nat. Biotechnol.">
        <title>A standardized bacterial taxonomy based on genome phylogeny substantially revises the tree of life.</title>
        <authorList>
            <person name="Parks D.H."/>
            <person name="Chuvochina M."/>
            <person name="Waite D.W."/>
            <person name="Rinke C."/>
            <person name="Skarshewski A."/>
            <person name="Chaumeil P.A."/>
            <person name="Hugenholtz P."/>
        </authorList>
    </citation>
    <scope>NUCLEOTIDE SEQUENCE [LARGE SCALE GENOMIC DNA]</scope>
    <source>
        <strain evidence="1">UBA9375</strain>
    </source>
</reference>
<gene>
    <name evidence="1" type="ORF">DIT97_28680</name>
</gene>
<evidence type="ECO:0000313" key="1">
    <source>
        <dbReference type="EMBL" id="HCO26795.1"/>
    </source>
</evidence>